<reference evidence="1 2" key="1">
    <citation type="submission" date="2022-11" db="EMBL/GenBank/DDBJ databases">
        <title>Whole genome sequence of Eschrichtius robustus ER-17-0199.</title>
        <authorList>
            <person name="Bruniche-Olsen A."/>
            <person name="Black A.N."/>
            <person name="Fields C.J."/>
            <person name="Walden K."/>
            <person name="Dewoody J.A."/>
        </authorList>
    </citation>
    <scope>NUCLEOTIDE SEQUENCE [LARGE SCALE GENOMIC DNA]</scope>
    <source>
        <strain evidence="1">ER-17-0199</strain>
        <tissue evidence="1">Blubber</tissue>
    </source>
</reference>
<feature type="non-terminal residue" evidence="1">
    <location>
        <position position="1"/>
    </location>
</feature>
<gene>
    <name evidence="1" type="ORF">J1605_015512</name>
</gene>
<dbReference type="Proteomes" id="UP001159641">
    <property type="component" value="Unassembled WGS sequence"/>
</dbReference>
<accession>A0AB34G9Q1</accession>
<name>A0AB34G9Q1_ESCRO</name>
<protein>
    <submittedName>
        <fullName evidence="1">Uncharacterized protein</fullName>
    </submittedName>
</protein>
<comment type="caution">
    <text evidence="1">The sequence shown here is derived from an EMBL/GenBank/DDBJ whole genome shotgun (WGS) entry which is preliminary data.</text>
</comment>
<dbReference type="EMBL" id="JAIQCJ010002406">
    <property type="protein sequence ID" value="KAJ8776489.1"/>
    <property type="molecule type" value="Genomic_DNA"/>
</dbReference>
<evidence type="ECO:0000313" key="1">
    <source>
        <dbReference type="EMBL" id="KAJ8776489.1"/>
    </source>
</evidence>
<organism evidence="1 2">
    <name type="scientific">Eschrichtius robustus</name>
    <name type="common">California gray whale</name>
    <name type="synonym">Eschrichtius gibbosus</name>
    <dbReference type="NCBI Taxonomy" id="9764"/>
    <lineage>
        <taxon>Eukaryota</taxon>
        <taxon>Metazoa</taxon>
        <taxon>Chordata</taxon>
        <taxon>Craniata</taxon>
        <taxon>Vertebrata</taxon>
        <taxon>Euteleostomi</taxon>
        <taxon>Mammalia</taxon>
        <taxon>Eutheria</taxon>
        <taxon>Laurasiatheria</taxon>
        <taxon>Artiodactyla</taxon>
        <taxon>Whippomorpha</taxon>
        <taxon>Cetacea</taxon>
        <taxon>Mysticeti</taxon>
        <taxon>Eschrichtiidae</taxon>
        <taxon>Eschrichtius</taxon>
    </lineage>
</organism>
<sequence>GRAADARHGAEVPPGRRLLTRYPCSSAFPLWWRGPPPGPPGARAPIFVQVPSWPRTGEGSL</sequence>
<keyword evidence="2" id="KW-1185">Reference proteome</keyword>
<proteinExistence type="predicted"/>
<dbReference type="AlphaFoldDB" id="A0AB34G9Q1"/>
<evidence type="ECO:0000313" key="2">
    <source>
        <dbReference type="Proteomes" id="UP001159641"/>
    </source>
</evidence>